<dbReference type="Pfam" id="PF17800">
    <property type="entry name" value="NPL"/>
    <property type="match status" value="1"/>
</dbReference>
<sequence>MAFWGIEVKPGKPFALKFDDGVRRRLHISQATLAIGAAKETSLVQCNVGDKSPVFLCALLPEKSESLQLNLEFDEDEEVLFSVIGPRGVHLTGFYTGDGRNLDDNDSESYGEDIANSENEESVEQSDEDEYEDSFIDDDDNMEVLPPSPVSSDAAVDDDNDKKRNKTNTNKRLKKRSQVVESDESDGCVDASKPKVHGAVKNGDPKRTVPNNKGKGTSNEEKLFEAEDHSNPDDEAKKSESKTNDIAVYQDPHVDAGTNNNPDHKAKKSEAKTNDIAISQDPVVTNEIDVDPGTDNRRANLLSSPELGLESDAKPKNKRKERSKEEKIPEANTDKHLKSFPEKKYLQSDTGVVDTDQDLRVGEENDQRPSNNTETGLSAGSLLPTLEESSEKPKSKRRKREQEQKTPTDNETGLSAGSLLPTLDEGSEKPKSKRRNRKQEQKTPTDNETGLSAGSLLPTLDEGSEKPKSRRRSREQEQKTPTDNETGLSAGSLLPTLDEGSEKPKIRRRNREQEQKTPTDNYPVVPERTDDENTSVKATKKKKQKSKVQNNDENMDVPVSLNGEKENSINEVQEENVITGSSQVRTLSNGLVIEDLESSKSKGKAAALGRKLKVQYTAKLKENGEIIDSNGKAPYRFCLGDEDVMEGWNIGLDGMHAGDKRRLVVPPSLRNGSRGTAENVPPDSLVIYDVELLSVR</sequence>
<evidence type="ECO:0000313" key="9">
    <source>
        <dbReference type="Proteomes" id="UP001237642"/>
    </source>
</evidence>
<evidence type="ECO:0000256" key="5">
    <source>
        <dbReference type="PROSITE-ProRule" id="PRU00277"/>
    </source>
</evidence>
<accession>A0AAD8N2D0</accession>
<feature type="compositionally biased region" description="Polar residues" evidence="6">
    <location>
        <begin position="368"/>
        <end position="378"/>
    </location>
</feature>
<feature type="compositionally biased region" description="Basic and acidic residues" evidence="6">
    <location>
        <begin position="322"/>
        <end position="346"/>
    </location>
</feature>
<feature type="compositionally biased region" description="Acidic residues" evidence="6">
    <location>
        <begin position="118"/>
        <end position="142"/>
    </location>
</feature>
<dbReference type="PROSITE" id="PS50059">
    <property type="entry name" value="FKBP_PPIASE"/>
    <property type="match status" value="1"/>
</dbReference>
<proteinExistence type="predicted"/>
<protein>
    <recommendedName>
        <fullName evidence="2 5">peptidylprolyl isomerase</fullName>
        <ecNumber evidence="2 5">5.2.1.8</ecNumber>
    </recommendedName>
</protein>
<reference evidence="8" key="2">
    <citation type="submission" date="2023-05" db="EMBL/GenBank/DDBJ databases">
        <authorList>
            <person name="Schelkunov M.I."/>
        </authorList>
    </citation>
    <scope>NUCLEOTIDE SEQUENCE</scope>
    <source>
        <strain evidence="8">Hsosn_3</strain>
        <tissue evidence="8">Leaf</tissue>
    </source>
</reference>
<name>A0AAD8N2D0_9APIA</name>
<organism evidence="8 9">
    <name type="scientific">Heracleum sosnowskyi</name>
    <dbReference type="NCBI Taxonomy" id="360622"/>
    <lineage>
        <taxon>Eukaryota</taxon>
        <taxon>Viridiplantae</taxon>
        <taxon>Streptophyta</taxon>
        <taxon>Embryophyta</taxon>
        <taxon>Tracheophyta</taxon>
        <taxon>Spermatophyta</taxon>
        <taxon>Magnoliopsida</taxon>
        <taxon>eudicotyledons</taxon>
        <taxon>Gunneridae</taxon>
        <taxon>Pentapetalae</taxon>
        <taxon>asterids</taxon>
        <taxon>campanulids</taxon>
        <taxon>Apiales</taxon>
        <taxon>Apiaceae</taxon>
        <taxon>Apioideae</taxon>
        <taxon>apioid superclade</taxon>
        <taxon>Tordylieae</taxon>
        <taxon>Tordyliinae</taxon>
        <taxon>Heracleum</taxon>
    </lineage>
</organism>
<reference evidence="8" key="1">
    <citation type="submission" date="2023-02" db="EMBL/GenBank/DDBJ databases">
        <title>Genome of toxic invasive species Heracleum sosnowskyi carries increased number of genes despite the absence of recent whole-genome duplications.</title>
        <authorList>
            <person name="Schelkunov M."/>
            <person name="Shtratnikova V."/>
            <person name="Makarenko M."/>
            <person name="Klepikova A."/>
            <person name="Omelchenko D."/>
            <person name="Novikova G."/>
            <person name="Obukhova E."/>
            <person name="Bogdanov V."/>
            <person name="Penin A."/>
            <person name="Logacheva M."/>
        </authorList>
    </citation>
    <scope>NUCLEOTIDE SEQUENCE</scope>
    <source>
        <strain evidence="8">Hsosn_3</strain>
        <tissue evidence="8">Leaf</tissue>
    </source>
</reference>
<feature type="compositionally biased region" description="Basic residues" evidence="6">
    <location>
        <begin position="163"/>
        <end position="177"/>
    </location>
</feature>
<comment type="caution">
    <text evidence="8">The sequence shown here is derived from an EMBL/GenBank/DDBJ whole genome shotgun (WGS) entry which is preliminary data.</text>
</comment>
<dbReference type="InterPro" id="IPR001179">
    <property type="entry name" value="PPIase_FKBP_dom"/>
</dbReference>
<evidence type="ECO:0000256" key="2">
    <source>
        <dbReference type="ARBA" id="ARBA00013194"/>
    </source>
</evidence>
<evidence type="ECO:0000256" key="4">
    <source>
        <dbReference type="ARBA" id="ARBA00023235"/>
    </source>
</evidence>
<dbReference type="EMBL" id="JAUIZM010000003">
    <property type="protein sequence ID" value="KAK1394039.1"/>
    <property type="molecule type" value="Genomic_DNA"/>
</dbReference>
<feature type="domain" description="PPIase FKBP-type" evidence="7">
    <location>
        <begin position="609"/>
        <end position="696"/>
    </location>
</feature>
<dbReference type="InterPro" id="IPR041232">
    <property type="entry name" value="NPL"/>
</dbReference>
<dbReference type="Pfam" id="PF00254">
    <property type="entry name" value="FKBP_C"/>
    <property type="match status" value="1"/>
</dbReference>
<feature type="compositionally biased region" description="Basic and acidic residues" evidence="6">
    <location>
        <begin position="218"/>
        <end position="243"/>
    </location>
</feature>
<comment type="catalytic activity">
    <reaction evidence="1 5">
        <text>[protein]-peptidylproline (omega=180) = [protein]-peptidylproline (omega=0)</text>
        <dbReference type="Rhea" id="RHEA:16237"/>
        <dbReference type="Rhea" id="RHEA-COMP:10747"/>
        <dbReference type="Rhea" id="RHEA-COMP:10748"/>
        <dbReference type="ChEBI" id="CHEBI:83833"/>
        <dbReference type="ChEBI" id="CHEBI:83834"/>
        <dbReference type="EC" id="5.2.1.8"/>
    </reaction>
</comment>
<dbReference type="Gene3D" id="2.60.120.340">
    <property type="entry name" value="Nucleoplasmin core domain"/>
    <property type="match status" value="1"/>
</dbReference>
<evidence type="ECO:0000256" key="1">
    <source>
        <dbReference type="ARBA" id="ARBA00000971"/>
    </source>
</evidence>
<dbReference type="PANTHER" id="PTHR43811:SF48">
    <property type="entry name" value="PEPTIDYL-PROLYL CIS-TRANS ISOMERASE FKBP43"/>
    <property type="match status" value="1"/>
</dbReference>
<feature type="region of interest" description="Disordered" evidence="6">
    <location>
        <begin position="95"/>
        <end position="561"/>
    </location>
</feature>
<dbReference type="InterPro" id="IPR046357">
    <property type="entry name" value="PPIase_dom_sf"/>
</dbReference>
<dbReference type="Proteomes" id="UP001237642">
    <property type="component" value="Unassembled WGS sequence"/>
</dbReference>
<keyword evidence="9" id="KW-1185">Reference proteome</keyword>
<keyword evidence="4 5" id="KW-0413">Isomerase</keyword>
<feature type="compositionally biased region" description="Basic and acidic residues" evidence="6">
    <location>
        <begin position="357"/>
        <end position="367"/>
    </location>
</feature>
<dbReference type="EC" id="5.2.1.8" evidence="2 5"/>
<evidence type="ECO:0000256" key="6">
    <source>
        <dbReference type="SAM" id="MobiDB-lite"/>
    </source>
</evidence>
<evidence type="ECO:0000256" key="3">
    <source>
        <dbReference type="ARBA" id="ARBA00023110"/>
    </source>
</evidence>
<gene>
    <name evidence="8" type="ORF">POM88_013095</name>
</gene>
<keyword evidence="3 5" id="KW-0697">Rotamase</keyword>
<evidence type="ECO:0000313" key="8">
    <source>
        <dbReference type="EMBL" id="KAK1394039.1"/>
    </source>
</evidence>
<dbReference type="PANTHER" id="PTHR43811">
    <property type="entry name" value="FKBP-TYPE PEPTIDYL-PROLYL CIS-TRANS ISOMERASE FKPA"/>
    <property type="match status" value="1"/>
</dbReference>
<feature type="compositionally biased region" description="Basic and acidic residues" evidence="6">
    <location>
        <begin position="262"/>
        <end position="273"/>
    </location>
</feature>
<evidence type="ECO:0000259" key="7">
    <source>
        <dbReference type="PROSITE" id="PS50059"/>
    </source>
</evidence>
<dbReference type="AlphaFoldDB" id="A0AAD8N2D0"/>
<dbReference type="SUPFAM" id="SSF54534">
    <property type="entry name" value="FKBP-like"/>
    <property type="match status" value="1"/>
</dbReference>
<dbReference type="Gene3D" id="3.10.50.40">
    <property type="match status" value="1"/>
</dbReference>
<dbReference type="GO" id="GO:0003755">
    <property type="term" value="F:peptidyl-prolyl cis-trans isomerase activity"/>
    <property type="evidence" value="ECO:0007669"/>
    <property type="project" value="UniProtKB-KW"/>
</dbReference>